<dbReference type="OrthoDB" id="7729162at2759"/>
<feature type="compositionally biased region" description="Polar residues" evidence="1">
    <location>
        <begin position="304"/>
        <end position="314"/>
    </location>
</feature>
<keyword evidence="2" id="KW-0808">Transferase</keyword>
<evidence type="ECO:0000256" key="1">
    <source>
        <dbReference type="SAM" id="MobiDB-lite"/>
    </source>
</evidence>
<dbReference type="Proteomes" id="UP000478052">
    <property type="component" value="Unassembled WGS sequence"/>
</dbReference>
<dbReference type="EMBL" id="VUJU01000117">
    <property type="protein sequence ID" value="KAF0772929.1"/>
    <property type="molecule type" value="Genomic_DNA"/>
</dbReference>
<keyword evidence="2" id="KW-0418">Kinase</keyword>
<name>A0A6G0ZNW8_APHCR</name>
<dbReference type="AlphaFoldDB" id="A0A6G0ZNW8"/>
<dbReference type="GO" id="GO:0016301">
    <property type="term" value="F:kinase activity"/>
    <property type="evidence" value="ECO:0007669"/>
    <property type="project" value="UniProtKB-KW"/>
</dbReference>
<evidence type="ECO:0000313" key="3">
    <source>
        <dbReference type="Proteomes" id="UP000478052"/>
    </source>
</evidence>
<feature type="region of interest" description="Disordered" evidence="1">
    <location>
        <begin position="1"/>
        <end position="25"/>
    </location>
</feature>
<gene>
    <name evidence="2" type="ORF">FWK35_00002201</name>
</gene>
<feature type="region of interest" description="Disordered" evidence="1">
    <location>
        <begin position="304"/>
        <end position="326"/>
    </location>
</feature>
<comment type="caution">
    <text evidence="2">The sequence shown here is derived from an EMBL/GenBank/DDBJ whole genome shotgun (WGS) entry which is preliminary data.</text>
</comment>
<evidence type="ECO:0000313" key="2">
    <source>
        <dbReference type="EMBL" id="KAF0772929.1"/>
    </source>
</evidence>
<organism evidence="2 3">
    <name type="scientific">Aphis craccivora</name>
    <name type="common">Cowpea aphid</name>
    <dbReference type="NCBI Taxonomy" id="307492"/>
    <lineage>
        <taxon>Eukaryota</taxon>
        <taxon>Metazoa</taxon>
        <taxon>Ecdysozoa</taxon>
        <taxon>Arthropoda</taxon>
        <taxon>Hexapoda</taxon>
        <taxon>Insecta</taxon>
        <taxon>Pterygota</taxon>
        <taxon>Neoptera</taxon>
        <taxon>Paraneoptera</taxon>
        <taxon>Hemiptera</taxon>
        <taxon>Sternorrhyncha</taxon>
        <taxon>Aphidomorpha</taxon>
        <taxon>Aphidoidea</taxon>
        <taxon>Aphididae</taxon>
        <taxon>Aphidini</taxon>
        <taxon>Aphis</taxon>
        <taxon>Aphis</taxon>
    </lineage>
</organism>
<reference evidence="2 3" key="1">
    <citation type="submission" date="2019-08" db="EMBL/GenBank/DDBJ databases">
        <title>Whole genome of Aphis craccivora.</title>
        <authorList>
            <person name="Voronova N.V."/>
            <person name="Shulinski R.S."/>
            <person name="Bandarenka Y.V."/>
            <person name="Zhorov D.G."/>
            <person name="Warner D."/>
        </authorList>
    </citation>
    <scope>NUCLEOTIDE SEQUENCE [LARGE SCALE GENOMIC DNA]</scope>
    <source>
        <strain evidence="2">180601</strain>
        <tissue evidence="2">Whole Body</tissue>
    </source>
</reference>
<protein>
    <submittedName>
        <fullName evidence="2">Serine/threonine-protein kinase MARK2-like isoform X6</fullName>
    </submittedName>
</protein>
<keyword evidence="3" id="KW-1185">Reference proteome</keyword>
<sequence length="381" mass="40510">MRTTLQTVPESLATDHVTNSKGSKHTTRSVLRARCVLVAASVTHFFLPGGDTDNTRYAIAAELVSMIATAPTSMTTITTISLSPTGARSPPSQQPRPVDNECEYRTAAAGPVCVMVVFSVFSVSASSEIGTGRRLALSHRSIHSCHTNNNNNNISININKIARRGLVSDGFNDVSLTSVGYPSVAVNRWRPPPPPKSLCSISSNSNRSNCSADTVVIPNINYDYGSSNIIKTNGTTIAITTTTATIVTTSTNANSGGGGGGNTSTARSYTAVSAAAAAVAAAAAAAGKKPAATNHYHPNNRYSMVESSTCSPSAANRAKDLEQHRRFRPHSQARRLRKTRQVRINFFPCLQKTTFLPAGRAILFWPFARSTWPTAAPPPYS</sequence>
<proteinExistence type="predicted"/>
<accession>A0A6G0ZNW8</accession>